<evidence type="ECO:0000259" key="1">
    <source>
        <dbReference type="SMART" id="SM00881"/>
    </source>
</evidence>
<dbReference type="SMART" id="SM00881">
    <property type="entry name" value="CoA_binding"/>
    <property type="match status" value="1"/>
</dbReference>
<dbReference type="PANTHER" id="PTHR33303:SF2">
    <property type="entry name" value="COA-BINDING DOMAIN-CONTAINING PROTEIN"/>
    <property type="match status" value="1"/>
</dbReference>
<dbReference type="SUPFAM" id="SSF51735">
    <property type="entry name" value="NAD(P)-binding Rossmann-fold domains"/>
    <property type="match status" value="1"/>
</dbReference>
<accession>A0ABV3U1E5</accession>
<dbReference type="EMBL" id="JBFRYB010000002">
    <property type="protein sequence ID" value="MEX1667197.1"/>
    <property type="molecule type" value="Genomic_DNA"/>
</dbReference>
<dbReference type="Proteomes" id="UP001557484">
    <property type="component" value="Unassembled WGS sequence"/>
</dbReference>
<protein>
    <submittedName>
        <fullName evidence="2">CoA-binding protein</fullName>
    </submittedName>
</protein>
<keyword evidence="3" id="KW-1185">Reference proteome</keyword>
<proteinExistence type="predicted"/>
<dbReference type="InterPro" id="IPR003781">
    <property type="entry name" value="CoA-bd"/>
</dbReference>
<organism evidence="2 3">
    <name type="scientific">Zhongshania arctica</name>
    <dbReference type="NCBI Taxonomy" id="3238302"/>
    <lineage>
        <taxon>Bacteria</taxon>
        <taxon>Pseudomonadati</taxon>
        <taxon>Pseudomonadota</taxon>
        <taxon>Gammaproteobacteria</taxon>
        <taxon>Cellvibrionales</taxon>
        <taxon>Spongiibacteraceae</taxon>
        <taxon>Zhongshania</taxon>
    </lineage>
</organism>
<reference evidence="2 3" key="1">
    <citation type="journal article" date="2011" name="Int. J. Syst. Evol. Microbiol.">
        <title>Zhongshania antarctica gen. nov., sp. nov. and Zhongshania guokunii sp. nov., gammaproteobacteria respectively isolated from coastal attached (fast) ice and surface seawater of the Antarctic.</title>
        <authorList>
            <person name="Li H.J."/>
            <person name="Zhang X.Y."/>
            <person name="Chen C.X."/>
            <person name="Zhang Y.J."/>
            <person name="Gao Z.M."/>
            <person name="Yu Y."/>
            <person name="Chen X.L."/>
            <person name="Chen B."/>
            <person name="Zhang Y.Z."/>
        </authorList>
    </citation>
    <scope>NUCLEOTIDE SEQUENCE [LARGE SCALE GENOMIC DNA]</scope>
    <source>
        <strain evidence="2 3">R06B22</strain>
    </source>
</reference>
<evidence type="ECO:0000313" key="2">
    <source>
        <dbReference type="EMBL" id="MEX1667197.1"/>
    </source>
</evidence>
<dbReference type="Pfam" id="PF13380">
    <property type="entry name" value="CoA_binding_2"/>
    <property type="match status" value="1"/>
</dbReference>
<name>A0ABV3U1E5_9GAMM</name>
<sequence>MTETVLVLGASPKPGRYSFKAVQLLREYGHRVLPVNPYHGEVSGVKCIASIAAVCEKVDTVTLYIRAELLKNDIDQLIALAPRRVIFNPGTESEEMAAKLESAGIAVEEACTLVLLRTNQF</sequence>
<gene>
    <name evidence="2" type="ORF">AB4875_17000</name>
</gene>
<evidence type="ECO:0000313" key="3">
    <source>
        <dbReference type="Proteomes" id="UP001557484"/>
    </source>
</evidence>
<comment type="caution">
    <text evidence="2">The sequence shown here is derived from an EMBL/GenBank/DDBJ whole genome shotgun (WGS) entry which is preliminary data.</text>
</comment>
<dbReference type="RefSeq" id="WP_368377308.1">
    <property type="nucleotide sequence ID" value="NZ_JBFRYB010000002.1"/>
</dbReference>
<dbReference type="PANTHER" id="PTHR33303">
    <property type="entry name" value="CYTOPLASMIC PROTEIN-RELATED"/>
    <property type="match status" value="1"/>
</dbReference>
<feature type="domain" description="CoA-binding" evidence="1">
    <location>
        <begin position="1"/>
        <end position="91"/>
    </location>
</feature>
<dbReference type="InterPro" id="IPR036291">
    <property type="entry name" value="NAD(P)-bd_dom_sf"/>
</dbReference>
<dbReference type="Gene3D" id="3.40.50.720">
    <property type="entry name" value="NAD(P)-binding Rossmann-like Domain"/>
    <property type="match status" value="1"/>
</dbReference>